<keyword evidence="2 3" id="KW-0067">ATP-binding</keyword>
<protein>
    <recommendedName>
        <fullName evidence="3 4">Dephospho-CoA kinase</fullName>
        <ecNumber evidence="3 4">2.7.1.24</ecNumber>
    </recommendedName>
    <alternativeName>
        <fullName evidence="3">Dephosphocoenzyme A kinase</fullName>
    </alternativeName>
</protein>
<sequence length="210" mass="22681">MYTAFVIGNIASGKSCATRYLEQRGALRIDLDAMAKDLYVPGSQLVLDIAERFGYDVLAPDGGIDTRELARVAFATPEDSADLNALVHPVLIEQLSLRLLPPLCCTVTAPDPELVVVEVSVASAFTDAFGLADEIIAITAPLDVRRERAIERGMDGLAFDERASCQPSEEELCALAQVVIDNTAGDDSLFSSLDQWLADRHLLSAQEVTQ</sequence>
<feature type="binding site" evidence="3">
    <location>
        <begin position="11"/>
        <end position="16"/>
    </location>
    <ligand>
        <name>ATP</name>
        <dbReference type="ChEBI" id="CHEBI:30616"/>
    </ligand>
</feature>
<comment type="pathway">
    <text evidence="3">Cofactor biosynthesis; coenzyme A biosynthesis; CoA from (R)-pantothenate: step 5/5.</text>
</comment>
<dbReference type="GO" id="GO:0004140">
    <property type="term" value="F:dephospho-CoA kinase activity"/>
    <property type="evidence" value="ECO:0007669"/>
    <property type="project" value="UniProtKB-UniRule"/>
</dbReference>
<evidence type="ECO:0000256" key="4">
    <source>
        <dbReference type="NCBIfam" id="TIGR00152"/>
    </source>
</evidence>
<comment type="subcellular location">
    <subcellularLocation>
        <location evidence="3">Cytoplasm</location>
    </subcellularLocation>
</comment>
<comment type="function">
    <text evidence="3">Catalyzes the phosphorylation of the 3'-hydroxyl group of dephosphocoenzyme A to form coenzyme A.</text>
</comment>
<gene>
    <name evidence="3 5" type="primary">coaE</name>
    <name evidence="5" type="ORF">K8U80_08635</name>
</gene>
<accession>A0A921IRQ8</accession>
<dbReference type="GO" id="GO:0005737">
    <property type="term" value="C:cytoplasm"/>
    <property type="evidence" value="ECO:0007669"/>
    <property type="project" value="UniProtKB-SubCell"/>
</dbReference>
<keyword evidence="1 3" id="KW-0547">Nucleotide-binding</keyword>
<dbReference type="SUPFAM" id="SSF52540">
    <property type="entry name" value="P-loop containing nucleoside triphosphate hydrolases"/>
    <property type="match status" value="1"/>
</dbReference>
<reference evidence="5" key="2">
    <citation type="submission" date="2021-09" db="EMBL/GenBank/DDBJ databases">
        <authorList>
            <person name="Gilroy R."/>
        </authorList>
    </citation>
    <scope>NUCLEOTIDE SEQUENCE</scope>
    <source>
        <strain evidence="5">ChiGjej2B2-7701</strain>
    </source>
</reference>
<dbReference type="Gene3D" id="3.40.50.300">
    <property type="entry name" value="P-loop containing nucleotide triphosphate hydrolases"/>
    <property type="match status" value="1"/>
</dbReference>
<keyword evidence="3 5" id="KW-0418">Kinase</keyword>
<dbReference type="EMBL" id="DYVF01000051">
    <property type="protein sequence ID" value="HJG31444.1"/>
    <property type="molecule type" value="Genomic_DNA"/>
</dbReference>
<comment type="caution">
    <text evidence="5">The sequence shown here is derived from an EMBL/GenBank/DDBJ whole genome shotgun (WGS) entry which is preliminary data.</text>
</comment>
<dbReference type="InterPro" id="IPR027417">
    <property type="entry name" value="P-loop_NTPase"/>
</dbReference>
<dbReference type="HAMAP" id="MF_00376">
    <property type="entry name" value="Dephospho_CoA_kinase"/>
    <property type="match status" value="1"/>
</dbReference>
<keyword evidence="3" id="KW-0963">Cytoplasm</keyword>
<evidence type="ECO:0000256" key="2">
    <source>
        <dbReference type="ARBA" id="ARBA00022840"/>
    </source>
</evidence>
<name>A0A921IRQ8_9ACTN</name>
<keyword evidence="3" id="KW-0173">Coenzyme A biosynthesis</keyword>
<dbReference type="PROSITE" id="PS51219">
    <property type="entry name" value="DPCK"/>
    <property type="match status" value="1"/>
</dbReference>
<evidence type="ECO:0000313" key="5">
    <source>
        <dbReference type="EMBL" id="HJG31444.1"/>
    </source>
</evidence>
<dbReference type="GO" id="GO:0005524">
    <property type="term" value="F:ATP binding"/>
    <property type="evidence" value="ECO:0007669"/>
    <property type="project" value="UniProtKB-UniRule"/>
</dbReference>
<dbReference type="CDD" id="cd02022">
    <property type="entry name" value="DPCK"/>
    <property type="match status" value="1"/>
</dbReference>
<evidence type="ECO:0000256" key="1">
    <source>
        <dbReference type="ARBA" id="ARBA00022741"/>
    </source>
</evidence>
<keyword evidence="3 5" id="KW-0808">Transferase</keyword>
<dbReference type="GO" id="GO:0015937">
    <property type="term" value="P:coenzyme A biosynthetic process"/>
    <property type="evidence" value="ECO:0007669"/>
    <property type="project" value="UniProtKB-UniRule"/>
</dbReference>
<evidence type="ECO:0000256" key="3">
    <source>
        <dbReference type="HAMAP-Rule" id="MF_00376"/>
    </source>
</evidence>
<organism evidence="5 6">
    <name type="scientific">Collinsella ihumii</name>
    <dbReference type="NCBI Taxonomy" id="1720204"/>
    <lineage>
        <taxon>Bacteria</taxon>
        <taxon>Bacillati</taxon>
        <taxon>Actinomycetota</taxon>
        <taxon>Coriobacteriia</taxon>
        <taxon>Coriobacteriales</taxon>
        <taxon>Coriobacteriaceae</taxon>
        <taxon>Collinsella</taxon>
    </lineage>
</organism>
<dbReference type="AlphaFoldDB" id="A0A921IRQ8"/>
<dbReference type="EC" id="2.7.1.24" evidence="3 4"/>
<comment type="catalytic activity">
    <reaction evidence="3">
        <text>3'-dephospho-CoA + ATP = ADP + CoA + H(+)</text>
        <dbReference type="Rhea" id="RHEA:18245"/>
        <dbReference type="ChEBI" id="CHEBI:15378"/>
        <dbReference type="ChEBI" id="CHEBI:30616"/>
        <dbReference type="ChEBI" id="CHEBI:57287"/>
        <dbReference type="ChEBI" id="CHEBI:57328"/>
        <dbReference type="ChEBI" id="CHEBI:456216"/>
        <dbReference type="EC" id="2.7.1.24"/>
    </reaction>
</comment>
<dbReference type="Proteomes" id="UP000746751">
    <property type="component" value="Unassembled WGS sequence"/>
</dbReference>
<proteinExistence type="inferred from homology"/>
<dbReference type="Pfam" id="PF01121">
    <property type="entry name" value="CoaE"/>
    <property type="match status" value="1"/>
</dbReference>
<dbReference type="NCBIfam" id="TIGR00152">
    <property type="entry name" value="dephospho-CoA kinase"/>
    <property type="match status" value="1"/>
</dbReference>
<reference evidence="5" key="1">
    <citation type="journal article" date="2021" name="PeerJ">
        <title>Extensive microbial diversity within the chicken gut microbiome revealed by metagenomics and culture.</title>
        <authorList>
            <person name="Gilroy R."/>
            <person name="Ravi A."/>
            <person name="Getino M."/>
            <person name="Pursley I."/>
            <person name="Horton D.L."/>
            <person name="Alikhan N.F."/>
            <person name="Baker D."/>
            <person name="Gharbi K."/>
            <person name="Hall N."/>
            <person name="Watson M."/>
            <person name="Adriaenssens E.M."/>
            <person name="Foster-Nyarko E."/>
            <person name="Jarju S."/>
            <person name="Secka A."/>
            <person name="Antonio M."/>
            <person name="Oren A."/>
            <person name="Chaudhuri R.R."/>
            <person name="La Ragione R."/>
            <person name="Hildebrand F."/>
            <person name="Pallen M.J."/>
        </authorList>
    </citation>
    <scope>NUCLEOTIDE SEQUENCE</scope>
    <source>
        <strain evidence="5">ChiGjej2B2-7701</strain>
    </source>
</reference>
<dbReference type="InterPro" id="IPR001977">
    <property type="entry name" value="Depp_CoAkinase"/>
</dbReference>
<evidence type="ECO:0000313" key="6">
    <source>
        <dbReference type="Proteomes" id="UP000746751"/>
    </source>
</evidence>
<comment type="similarity">
    <text evidence="3">Belongs to the CoaE family.</text>
</comment>